<dbReference type="Gene3D" id="1.25.10.20">
    <property type="entry name" value="Vitellinogen, superhelical"/>
    <property type="match status" value="1"/>
</dbReference>
<dbReference type="EMBL" id="CACVKT020000281">
    <property type="protein sequence ID" value="CAC5357989.1"/>
    <property type="molecule type" value="Genomic_DNA"/>
</dbReference>
<feature type="region of interest" description="Disordered" evidence="1">
    <location>
        <begin position="1144"/>
        <end position="1197"/>
    </location>
</feature>
<accession>A0A6J7ZY14</accession>
<evidence type="ECO:0000313" key="3">
    <source>
        <dbReference type="EMBL" id="CAC5357989.1"/>
    </source>
</evidence>
<dbReference type="InterPro" id="IPR016024">
    <property type="entry name" value="ARM-type_fold"/>
</dbReference>
<dbReference type="InterPro" id="IPR003034">
    <property type="entry name" value="SAP_dom"/>
</dbReference>
<dbReference type="Gene3D" id="2.70.70.10">
    <property type="entry name" value="Glucose Permease (Domain IIA)"/>
    <property type="match status" value="1"/>
</dbReference>
<reference evidence="3 4" key="1">
    <citation type="submission" date="2020-06" db="EMBL/GenBank/DDBJ databases">
        <authorList>
            <person name="Li R."/>
            <person name="Bekaert M."/>
        </authorList>
    </citation>
    <scope>NUCLEOTIDE SEQUENCE [LARGE SCALE GENOMIC DNA]</scope>
    <source>
        <strain evidence="4">wild</strain>
    </source>
</reference>
<dbReference type="GO" id="GO:0005319">
    <property type="term" value="F:lipid transporter activity"/>
    <property type="evidence" value="ECO:0007669"/>
    <property type="project" value="InterPro"/>
</dbReference>
<evidence type="ECO:0000256" key="1">
    <source>
        <dbReference type="SAM" id="MobiDB-lite"/>
    </source>
</evidence>
<dbReference type="InterPro" id="IPR011055">
    <property type="entry name" value="Dup_hybrid_motif"/>
</dbReference>
<feature type="compositionally biased region" description="Basic and acidic residues" evidence="1">
    <location>
        <begin position="1161"/>
        <end position="1171"/>
    </location>
</feature>
<keyword evidence="4" id="KW-1185">Reference proteome</keyword>
<name>A0A6J7ZY14_MYTCO</name>
<protein>
    <recommendedName>
        <fullName evidence="2">SAP domain-containing protein</fullName>
    </recommendedName>
</protein>
<sequence length="2214" mass="248411">MGINFKHTGNTKVGINLEHTGDTKVGINVEHTGNTKVGINLEHTGDTKVGINLEHTGNTKVGINLEHTGNTKISYTNIDENYGYQEILLRIYSFTFYAKDPDVPGHDMDLSKWFSFEITPEGRVLRVYHPEESDDFVLAAKKGFAALLASRLHEEGEISGSQSHEGFTYHTEELGHEGPHNATYTVKETSTGLQFTKVMHYHKDLEIIHSVLIEEDFVSPTTPSADFDPLHGMRKIKAVNEFSSMELPEMKAISKGRLSYLTRRFDRDAVTKPMLGLEESTIHVTEMRKKIAMLDRAKAWQFIKGNIACMWTQPENGRTLAANACFFKIVDVLKSIPEDELLKLAKYYFVELKSDRSRYVGAMNIMLDAFGVLYTNFSENLLADYILKSPDPKPTLILRLLTHIVGKDNSPHDNMIAAMEDIVFNKENHPEEMYKENLHERVLLCLGAVSHKLTKVGRVEEAISIIVRVHQWLGIHDPFVYRKKRAIQSEQEQIDYDHWRVILLETLGNARMDFSYEYIVSHINSTNSPWIKRAGVHALRKYEHEMAANEMFKAAMFDENDEVRYEALLQYQAHPQAKIITPLKAREVVNGTGISDPYESGIMEIAPHNREKRSLAFLDKFPKINFRLEAPSVDWRKMLGSEKIGAAFGVIMYNLLDLKIEPLSGHLRVNVHDEAYARILLGIVNMNLDFFVARLCFKGGTQYNLNILKENGMKQIIELATKFDKKVMEIVNAIETGVKLFKDLIDGKINIKEIVDEFIDALKELPGKVWGLRDKAANVMKMIGRLDEEELPPFLRPLRNLIVKVTTVFNDVKTDIMNFYNTLVQTITVIIPQNAKIIYESIVDIIDGFKVILKDPKTALTKIGKGVVQIFMSIKALLDAKNKTQEACFFLKDEKPYWWDITTVFEEILALSKQAVKALAKGGPTWIKTTVIEGDDPVAKFTKGKVSQSIINTLFGPKCHKDFPRLYRLDAGPCSGKGFYPSTMGKSGQKEYDVEGVDIEIDVGKIVVAPFPGIVYKGDNPDEVIIEANTAALKGIKLIVNGVNVNRTILHQTDQLYIENRIAAGAPIGSAKRSPCYPFNHIHFAMMKDEGTVDPTKFLSPRFFEVPKSDKIKRILINELITTLKVYTIASGVIVGLGGAKNKDTSPKLKSKVKAPAAPPRKRDPGAKTEAIKSQPAGMYSKTKANPKSLPDDSKNGKTGPFAALMAKADSFMKKFSLRRLKMGTIIEFLTKLGMTDSRAKFVQALKTLQSIIDNKLCFNPHELTDEQIKQTLQERGKPISGTRAQMIKRIMDQDNQMVKAYANFNPCTFKFRYGFDVFKDEIQLPQVDFDGIEKTINTGIIFPIPVIGNLEIVVLLKIEKTDLETVITFGGGLCEPGSYPDEENCLVKINLLDQAVLPLPICHSDGSYSWPDINWATYFNKEAVMERLKQAGKKAAKQLAVNLAEEALAALGLPADLLTATGPCPRPENMTLAILKGKMIDADLNPIGTRLDLNNRYELYDRSCYNALTDKTLTLPAITDPSLKKHLYYQQSPNCMRFDACADITIKAIDYTKALKAYVELDPCHFILYAGFEKWERQFILISYEWGKEEVLEITPEIKVMIKIDRDADVKKVFIVNFGLRICLLAGDCIIDEYFIKDHEVPIPLCNEEFTLPGGGGMADFAKTVGGDITAEAFDLILRMLKLDTIFQKGDCTVPPGPTNCPWNINVKSYLPAGVKHLVTCEMPENCFGLDCCIDVKFTLPPALGGRVIAYSVPFWFKMSPCDFTIDVGFGTWTYKKTLFEYAWGTQKELNIGEGDPAPIKILYTISKMGGGEGFIIDAIVKICIPFDDNEPFCAPTPDGLHVLKNQQIPVCSRNITNILSNVSFSQLAKDVGYEAGQQLAQGAAQYLLEQVGLTDFFKTKCDRRRGIYDPSVVGWNNMCPLSISKLPEIDGPMTCMITDTCSGIDCYAEVPFIGLTIHPYFLINTCEYSISFGINNMLMNLSLFEGGTNSYEWGKPAVLNIEDIVKITLIMKKPPNEKKFIVDLTASVCFDETQPDQCLTFPMMVGSEIPQPFCDMTATMSLSNFSAIDWGAQLGINLTDFTGILAKNVAQLLLQQLGLDEMLDDPGCSRNADQYQPSVGGWKNTCPLDITSPPNITVPMNCYISDYCTGLDCCFRYDYLDISLHAYLYIDTCSYIIRGGIEKLTFEYKILDFGDLWGKEIVVPLQNVIKIR</sequence>
<gene>
    <name evidence="3" type="ORF">MCOR_1428</name>
</gene>
<dbReference type="Pfam" id="PF02037">
    <property type="entry name" value="SAP"/>
    <property type="match status" value="1"/>
</dbReference>
<dbReference type="SUPFAM" id="SSF48371">
    <property type="entry name" value="ARM repeat"/>
    <property type="match status" value="1"/>
</dbReference>
<evidence type="ECO:0000259" key="2">
    <source>
        <dbReference type="Pfam" id="PF02037"/>
    </source>
</evidence>
<dbReference type="OrthoDB" id="6107827at2759"/>
<dbReference type="Gene3D" id="2.30.230.10">
    <property type="entry name" value="Lipovitellin, beta-sheet shell regions, chain A"/>
    <property type="match status" value="1"/>
</dbReference>
<dbReference type="Proteomes" id="UP000507470">
    <property type="component" value="Unassembled WGS sequence"/>
</dbReference>
<feature type="domain" description="SAP" evidence="2">
    <location>
        <begin position="1263"/>
        <end position="1294"/>
    </location>
</feature>
<evidence type="ECO:0000313" key="4">
    <source>
        <dbReference type="Proteomes" id="UP000507470"/>
    </source>
</evidence>
<organism evidence="3 4">
    <name type="scientific">Mytilus coruscus</name>
    <name type="common">Sea mussel</name>
    <dbReference type="NCBI Taxonomy" id="42192"/>
    <lineage>
        <taxon>Eukaryota</taxon>
        <taxon>Metazoa</taxon>
        <taxon>Spiralia</taxon>
        <taxon>Lophotrochozoa</taxon>
        <taxon>Mollusca</taxon>
        <taxon>Bivalvia</taxon>
        <taxon>Autobranchia</taxon>
        <taxon>Pteriomorphia</taxon>
        <taxon>Mytilida</taxon>
        <taxon>Mytiloidea</taxon>
        <taxon>Mytilidae</taxon>
        <taxon>Mytilinae</taxon>
        <taxon>Mytilus</taxon>
    </lineage>
</organism>
<dbReference type="InterPro" id="IPR011030">
    <property type="entry name" value="Lipovitellin_superhlx_dom"/>
</dbReference>
<proteinExistence type="predicted"/>
<dbReference type="InterPro" id="IPR015816">
    <property type="entry name" value="Vitellinogen_b-sht_N"/>
</dbReference>